<dbReference type="InterPro" id="IPR004358">
    <property type="entry name" value="Sig_transdc_His_kin-like_C"/>
</dbReference>
<dbReference type="RefSeq" id="WP_131173763.1">
    <property type="nucleotide sequence ID" value="NZ_QJUM01000009.1"/>
</dbReference>
<dbReference type="PROSITE" id="PS50110">
    <property type="entry name" value="RESPONSE_REGULATORY"/>
    <property type="match status" value="1"/>
</dbReference>
<keyword evidence="3 7" id="KW-0597">Phosphoprotein</keyword>
<dbReference type="SUPFAM" id="SSF55874">
    <property type="entry name" value="ATPase domain of HSP90 chaperone/DNA topoisomerase II/histidine kinase"/>
    <property type="match status" value="1"/>
</dbReference>
<feature type="transmembrane region" description="Helical" evidence="8">
    <location>
        <begin position="120"/>
        <end position="139"/>
    </location>
</feature>
<dbReference type="Gene3D" id="3.30.565.10">
    <property type="entry name" value="Histidine kinase-like ATPase, C-terminal domain"/>
    <property type="match status" value="1"/>
</dbReference>
<dbReference type="InterPro" id="IPR005467">
    <property type="entry name" value="His_kinase_dom"/>
</dbReference>
<feature type="modified residue" description="4-aspartylphosphate" evidence="7">
    <location>
        <position position="469"/>
    </location>
</feature>
<feature type="transmembrane region" description="Helical" evidence="8">
    <location>
        <begin position="44"/>
        <end position="63"/>
    </location>
</feature>
<sequence>MARILGAVKDVERSQALVRLLVSSSAVVYVVVVLLMGAVALSQFLIILADIVLFLLVAAVLFIRISRRPGVFVGRRVFAMSCDYFAICVAMIAGGEPLLPLYGLLLWVTVGNGMRFGTRYLLAATAMALVSIGVITWMSPYLHREVHWVLTLVITTVLVPAYAYILLKRSREAVQEARAANLAKSRFLAQASHDLRQPIHSISLFTACLRDAQLGPQEQRMVENIDKSLHSVTQLFRSILDIYTLDNGKVVAQCETVELQGLIDDLLQQHAEAARWAGVTLRVHRTRCRVSTDPHLLGIMLQNLVSNALKYAQGSEVLIGCRRRRGALAVEVHDRGRGIAESQLDKVFEEFYRVREDRDRDIEGLGLGLTIVRRLAGLAGLQVSIRSRLGRGTRVSIEGLQLVAAEMKTLGSPRSQPPTPLDGLHVLLIEDDRNVLAATATLLEKWGCQVSTATSIPSANVPCDLVITDFDLGSGASGADCIDYLRELSGRRVPALVMTGHDVVAVQQRVGDVDVPVLAKPVRPAELRSLLSSLRLQLKAAVD</sequence>
<feature type="domain" description="Histidine kinase" evidence="9">
    <location>
        <begin position="190"/>
        <end position="398"/>
    </location>
</feature>
<dbReference type="InterPro" id="IPR003594">
    <property type="entry name" value="HATPase_dom"/>
</dbReference>
<name>A0ABY1Z7J8_9GAMM</name>
<dbReference type="InterPro" id="IPR036890">
    <property type="entry name" value="HATPase_C_sf"/>
</dbReference>
<evidence type="ECO:0000256" key="6">
    <source>
        <dbReference type="ARBA" id="ARBA00023012"/>
    </source>
</evidence>
<dbReference type="Gene3D" id="3.40.50.2300">
    <property type="match status" value="1"/>
</dbReference>
<comment type="caution">
    <text evidence="11">The sequence shown here is derived from an EMBL/GenBank/DDBJ whole genome shotgun (WGS) entry which is preliminary data.</text>
</comment>
<gene>
    <name evidence="11" type="ORF">DNK34_09740</name>
</gene>
<keyword evidence="8" id="KW-1133">Transmembrane helix</keyword>
<keyword evidence="8" id="KW-0472">Membrane</keyword>
<dbReference type="EC" id="2.7.13.3" evidence="2"/>
<dbReference type="PANTHER" id="PTHR43711">
    <property type="entry name" value="TWO-COMPONENT HISTIDINE KINASE"/>
    <property type="match status" value="1"/>
</dbReference>
<dbReference type="PRINTS" id="PR00344">
    <property type="entry name" value="BCTRLSENSOR"/>
</dbReference>
<keyword evidence="4" id="KW-0808">Transferase</keyword>
<keyword evidence="12" id="KW-1185">Reference proteome</keyword>
<dbReference type="PANTHER" id="PTHR43711:SF31">
    <property type="entry name" value="HISTIDINE KINASE"/>
    <property type="match status" value="1"/>
</dbReference>
<evidence type="ECO:0000313" key="12">
    <source>
        <dbReference type="Proteomes" id="UP000291334"/>
    </source>
</evidence>
<dbReference type="CDD" id="cd00156">
    <property type="entry name" value="REC"/>
    <property type="match status" value="1"/>
</dbReference>
<organism evidence="11 12">
    <name type="scientific">Phytopseudomonas dryadis</name>
    <dbReference type="NCBI Taxonomy" id="2487520"/>
    <lineage>
        <taxon>Bacteria</taxon>
        <taxon>Pseudomonadati</taxon>
        <taxon>Pseudomonadota</taxon>
        <taxon>Gammaproteobacteria</taxon>
        <taxon>Pseudomonadales</taxon>
        <taxon>Pseudomonadaceae</taxon>
        <taxon>Phytopseudomonas</taxon>
    </lineage>
</organism>
<evidence type="ECO:0000256" key="8">
    <source>
        <dbReference type="SAM" id="Phobius"/>
    </source>
</evidence>
<dbReference type="InterPro" id="IPR003661">
    <property type="entry name" value="HisK_dim/P_dom"/>
</dbReference>
<evidence type="ECO:0000313" key="11">
    <source>
        <dbReference type="EMBL" id="TBV07095.1"/>
    </source>
</evidence>
<evidence type="ECO:0000256" key="2">
    <source>
        <dbReference type="ARBA" id="ARBA00012438"/>
    </source>
</evidence>
<dbReference type="InterPro" id="IPR036097">
    <property type="entry name" value="HisK_dim/P_sf"/>
</dbReference>
<dbReference type="CDD" id="cd00075">
    <property type="entry name" value="HATPase"/>
    <property type="match status" value="1"/>
</dbReference>
<evidence type="ECO:0000256" key="5">
    <source>
        <dbReference type="ARBA" id="ARBA00022777"/>
    </source>
</evidence>
<dbReference type="SMART" id="SM00388">
    <property type="entry name" value="HisKA"/>
    <property type="match status" value="1"/>
</dbReference>
<evidence type="ECO:0000259" key="10">
    <source>
        <dbReference type="PROSITE" id="PS50110"/>
    </source>
</evidence>
<feature type="domain" description="Response regulatory" evidence="10">
    <location>
        <begin position="425"/>
        <end position="535"/>
    </location>
</feature>
<dbReference type="Pfam" id="PF00512">
    <property type="entry name" value="HisKA"/>
    <property type="match status" value="1"/>
</dbReference>
<protein>
    <recommendedName>
        <fullName evidence="2">histidine kinase</fullName>
        <ecNumber evidence="2">2.7.13.3</ecNumber>
    </recommendedName>
</protein>
<dbReference type="Gene3D" id="1.10.287.130">
    <property type="match status" value="1"/>
</dbReference>
<keyword evidence="6" id="KW-0902">Two-component regulatory system</keyword>
<dbReference type="SMART" id="SM00387">
    <property type="entry name" value="HATPase_c"/>
    <property type="match status" value="1"/>
</dbReference>
<dbReference type="Pfam" id="PF02518">
    <property type="entry name" value="HATPase_c"/>
    <property type="match status" value="1"/>
</dbReference>
<evidence type="ECO:0000256" key="4">
    <source>
        <dbReference type="ARBA" id="ARBA00022679"/>
    </source>
</evidence>
<comment type="catalytic activity">
    <reaction evidence="1">
        <text>ATP + protein L-histidine = ADP + protein N-phospho-L-histidine.</text>
        <dbReference type="EC" id="2.7.13.3"/>
    </reaction>
</comment>
<keyword evidence="5 11" id="KW-0418">Kinase</keyword>
<dbReference type="CDD" id="cd00082">
    <property type="entry name" value="HisKA"/>
    <property type="match status" value="1"/>
</dbReference>
<dbReference type="GO" id="GO:0016301">
    <property type="term" value="F:kinase activity"/>
    <property type="evidence" value="ECO:0007669"/>
    <property type="project" value="UniProtKB-KW"/>
</dbReference>
<accession>A0ABY1Z7J8</accession>
<feature type="transmembrane region" description="Helical" evidence="8">
    <location>
        <begin position="20"/>
        <end position="38"/>
    </location>
</feature>
<dbReference type="InterPro" id="IPR050736">
    <property type="entry name" value="Sensor_HK_Regulatory"/>
</dbReference>
<feature type="transmembrane region" description="Helical" evidence="8">
    <location>
        <begin position="84"/>
        <end position="108"/>
    </location>
</feature>
<proteinExistence type="predicted"/>
<dbReference type="InterPro" id="IPR011006">
    <property type="entry name" value="CheY-like_superfamily"/>
</dbReference>
<evidence type="ECO:0000256" key="1">
    <source>
        <dbReference type="ARBA" id="ARBA00000085"/>
    </source>
</evidence>
<evidence type="ECO:0000256" key="3">
    <source>
        <dbReference type="ARBA" id="ARBA00022553"/>
    </source>
</evidence>
<dbReference type="SUPFAM" id="SSF47384">
    <property type="entry name" value="Homodimeric domain of signal transducing histidine kinase"/>
    <property type="match status" value="1"/>
</dbReference>
<dbReference type="PROSITE" id="PS50109">
    <property type="entry name" value="HIS_KIN"/>
    <property type="match status" value="1"/>
</dbReference>
<dbReference type="InterPro" id="IPR001789">
    <property type="entry name" value="Sig_transdc_resp-reg_receiver"/>
</dbReference>
<reference evidence="11 12" key="1">
    <citation type="submission" date="2018-06" db="EMBL/GenBank/DDBJ databases">
        <title>Three novel Pseudomonas species isolated from symptomatic oak.</title>
        <authorList>
            <person name="Bueno-Gonzalez V."/>
            <person name="Brady C."/>
        </authorList>
    </citation>
    <scope>NUCLEOTIDE SEQUENCE [LARGE SCALE GENOMIC DNA]</scope>
    <source>
        <strain evidence="11 12">P26B</strain>
    </source>
</reference>
<evidence type="ECO:0000259" key="9">
    <source>
        <dbReference type="PROSITE" id="PS50109"/>
    </source>
</evidence>
<feature type="transmembrane region" description="Helical" evidence="8">
    <location>
        <begin position="146"/>
        <end position="167"/>
    </location>
</feature>
<dbReference type="SUPFAM" id="SSF52172">
    <property type="entry name" value="CheY-like"/>
    <property type="match status" value="1"/>
</dbReference>
<dbReference type="EMBL" id="QJUM01000009">
    <property type="protein sequence ID" value="TBV07095.1"/>
    <property type="molecule type" value="Genomic_DNA"/>
</dbReference>
<dbReference type="SMART" id="SM00448">
    <property type="entry name" value="REC"/>
    <property type="match status" value="1"/>
</dbReference>
<evidence type="ECO:0000256" key="7">
    <source>
        <dbReference type="PROSITE-ProRule" id="PRU00169"/>
    </source>
</evidence>
<keyword evidence="8" id="KW-0812">Transmembrane</keyword>
<dbReference type="Proteomes" id="UP000291334">
    <property type="component" value="Unassembled WGS sequence"/>
</dbReference>
<dbReference type="Pfam" id="PF00072">
    <property type="entry name" value="Response_reg"/>
    <property type="match status" value="1"/>
</dbReference>